<evidence type="ECO:0000313" key="3">
    <source>
        <dbReference type="Proteomes" id="UP000311713"/>
    </source>
</evidence>
<protein>
    <submittedName>
        <fullName evidence="2">MCpol domain-containing protein</fullName>
    </submittedName>
</protein>
<dbReference type="AlphaFoldDB" id="A0A5C4V871"/>
<reference evidence="2 3" key="1">
    <citation type="submission" date="2019-06" db="EMBL/GenBank/DDBJ databases">
        <title>Draft genome of Streptomyces sedi sp. JCM16909.</title>
        <authorList>
            <person name="Klykleung N."/>
            <person name="Tanasupawat S."/>
            <person name="Kudo T."/>
            <person name="Yuki M."/>
            <person name="Ohkuma M."/>
        </authorList>
    </citation>
    <scope>NUCLEOTIDE SEQUENCE [LARGE SCALE GENOMIC DNA]</scope>
    <source>
        <strain evidence="2 3">JCM 16909</strain>
    </source>
</reference>
<name>A0A5C4V871_9ACTN</name>
<sequence>MEFAYFDGDDIGGPLELLLLEERVSDACNYSKLVSAAMGKLISDLSASRGVDVLFSGGDDLLAAWRQGRVDVGEIEAMRRRFTGLCGRTISVGVGSSASEALGNLRKAKLSGKDRVMATMVVCE</sequence>
<keyword evidence="3" id="KW-1185">Reference proteome</keyword>
<dbReference type="EMBL" id="VDGT01000004">
    <property type="protein sequence ID" value="TNM32094.1"/>
    <property type="molecule type" value="Genomic_DNA"/>
</dbReference>
<proteinExistence type="predicted"/>
<evidence type="ECO:0000313" key="2">
    <source>
        <dbReference type="EMBL" id="TNM32094.1"/>
    </source>
</evidence>
<dbReference type="OrthoDB" id="3539737at2"/>
<gene>
    <name evidence="2" type="ORF">FH715_06715</name>
</gene>
<feature type="domain" description="Minimal CRISPR polymerase" evidence="1">
    <location>
        <begin position="3"/>
        <end position="117"/>
    </location>
</feature>
<dbReference type="NCBIfam" id="NF033576">
    <property type="entry name" value="mCpol"/>
    <property type="match status" value="1"/>
</dbReference>
<comment type="caution">
    <text evidence="2">The sequence shown here is derived from an EMBL/GenBank/DDBJ whole genome shotgun (WGS) entry which is preliminary data.</text>
</comment>
<evidence type="ECO:0000259" key="1">
    <source>
        <dbReference type="Pfam" id="PF18182"/>
    </source>
</evidence>
<dbReference type="RefSeq" id="WP_139641775.1">
    <property type="nucleotide sequence ID" value="NZ_BAAAZS010000177.1"/>
</dbReference>
<organism evidence="2 3">
    <name type="scientific">Streptomyces sedi</name>
    <dbReference type="NCBI Taxonomy" id="555059"/>
    <lineage>
        <taxon>Bacteria</taxon>
        <taxon>Bacillati</taxon>
        <taxon>Actinomycetota</taxon>
        <taxon>Actinomycetes</taxon>
        <taxon>Kitasatosporales</taxon>
        <taxon>Streptomycetaceae</taxon>
        <taxon>Streptomyces</taxon>
    </lineage>
</organism>
<accession>A0A5C4V871</accession>
<dbReference type="Pfam" id="PF18182">
    <property type="entry name" value="mCpol"/>
    <property type="match status" value="1"/>
</dbReference>
<dbReference type="InterPro" id="IPR040942">
    <property type="entry name" value="Minimal_Cpol"/>
</dbReference>
<dbReference type="Proteomes" id="UP000311713">
    <property type="component" value="Unassembled WGS sequence"/>
</dbReference>